<dbReference type="PROSITE" id="PS50164">
    <property type="entry name" value="GIY_YIG"/>
    <property type="match status" value="1"/>
</dbReference>
<keyword evidence="3" id="KW-1185">Reference proteome</keyword>
<evidence type="ECO:0000259" key="1">
    <source>
        <dbReference type="PROSITE" id="PS50164"/>
    </source>
</evidence>
<dbReference type="AlphaFoldDB" id="A0A0J7K025"/>
<comment type="caution">
    <text evidence="2">The sequence shown here is derived from an EMBL/GenBank/DDBJ whole genome shotgun (WGS) entry which is preliminary data.</text>
</comment>
<accession>A0A0J7K025</accession>
<dbReference type="Pfam" id="PF01541">
    <property type="entry name" value="GIY-YIG"/>
    <property type="match status" value="1"/>
</dbReference>
<gene>
    <name evidence="2" type="ORF">RF55_19076</name>
</gene>
<evidence type="ECO:0000313" key="3">
    <source>
        <dbReference type="Proteomes" id="UP000036403"/>
    </source>
</evidence>
<dbReference type="SUPFAM" id="SSF82771">
    <property type="entry name" value="GIY-YIG endonuclease"/>
    <property type="match status" value="1"/>
</dbReference>
<feature type="domain" description="GIY-YIG" evidence="1">
    <location>
        <begin position="2"/>
        <end position="88"/>
    </location>
</feature>
<dbReference type="OrthoDB" id="10057701at2759"/>
<dbReference type="CDD" id="cd10442">
    <property type="entry name" value="GIY-YIG_PLEs"/>
    <property type="match status" value="1"/>
</dbReference>
<name>A0A0J7K025_LASNI</name>
<dbReference type="Proteomes" id="UP000036403">
    <property type="component" value="Unassembled WGS sequence"/>
</dbReference>
<protein>
    <recommendedName>
        <fullName evidence="1">GIY-YIG domain-containing protein</fullName>
    </recommendedName>
</protein>
<evidence type="ECO:0000313" key="2">
    <source>
        <dbReference type="EMBL" id="KMQ83798.1"/>
    </source>
</evidence>
<proteinExistence type="predicted"/>
<dbReference type="InterPro" id="IPR035901">
    <property type="entry name" value="GIY-YIG_endonuc_sf"/>
</dbReference>
<dbReference type="Gene3D" id="3.40.1440.10">
    <property type="entry name" value="GIY-YIG endonuclease"/>
    <property type="match status" value="1"/>
</dbReference>
<dbReference type="PaxDb" id="67767-A0A0J7K025"/>
<sequence length="112" mass="13397">MRNNIVYKISCNECNASYVGQTSRLLKTRINEHKNHIRRNITQHSVLTDHRLKNYEFTWDKVEVLDEERIYGKRLMSEIIFIKRQTNSLNLQSDTENLHHAYLTLVENLPKI</sequence>
<organism evidence="2 3">
    <name type="scientific">Lasius niger</name>
    <name type="common">Black garden ant</name>
    <dbReference type="NCBI Taxonomy" id="67767"/>
    <lineage>
        <taxon>Eukaryota</taxon>
        <taxon>Metazoa</taxon>
        <taxon>Ecdysozoa</taxon>
        <taxon>Arthropoda</taxon>
        <taxon>Hexapoda</taxon>
        <taxon>Insecta</taxon>
        <taxon>Pterygota</taxon>
        <taxon>Neoptera</taxon>
        <taxon>Endopterygota</taxon>
        <taxon>Hymenoptera</taxon>
        <taxon>Apocrita</taxon>
        <taxon>Aculeata</taxon>
        <taxon>Formicoidea</taxon>
        <taxon>Formicidae</taxon>
        <taxon>Formicinae</taxon>
        <taxon>Lasius</taxon>
        <taxon>Lasius</taxon>
    </lineage>
</organism>
<dbReference type="InterPro" id="IPR000305">
    <property type="entry name" value="GIY-YIG_endonuc"/>
</dbReference>
<dbReference type="EMBL" id="LBMM01018396">
    <property type="protein sequence ID" value="KMQ83798.1"/>
    <property type="molecule type" value="Genomic_DNA"/>
</dbReference>
<dbReference type="STRING" id="67767.A0A0J7K025"/>
<reference evidence="2 3" key="1">
    <citation type="submission" date="2015-04" db="EMBL/GenBank/DDBJ databases">
        <title>Lasius niger genome sequencing.</title>
        <authorList>
            <person name="Konorov E.A."/>
            <person name="Nikitin M.A."/>
            <person name="Kirill M.V."/>
            <person name="Chang P."/>
        </authorList>
    </citation>
    <scope>NUCLEOTIDE SEQUENCE [LARGE SCALE GENOMIC DNA]</scope>
    <source>
        <tissue evidence="2">Whole</tissue>
    </source>
</reference>